<sequence length="91" mass="11133">KFFVWGRKIEDEVFWHEDMGHSVEEIIEYLEKCAELRKEYLDPHNLSRIEYYYTNKIHRLFEKYQVSDPIYDAARLEWGIFGEPEFIDPGL</sequence>
<gene>
    <name evidence="1" type="ORF">S06H3_63045</name>
</gene>
<feature type="non-terminal residue" evidence="1">
    <location>
        <position position="1"/>
    </location>
</feature>
<comment type="caution">
    <text evidence="1">The sequence shown here is derived from an EMBL/GenBank/DDBJ whole genome shotgun (WGS) entry which is preliminary data.</text>
</comment>
<organism evidence="1">
    <name type="scientific">marine sediment metagenome</name>
    <dbReference type="NCBI Taxonomy" id="412755"/>
    <lineage>
        <taxon>unclassified sequences</taxon>
        <taxon>metagenomes</taxon>
        <taxon>ecological metagenomes</taxon>
    </lineage>
</organism>
<dbReference type="AlphaFoldDB" id="X1QRE0"/>
<name>X1QRE0_9ZZZZ</name>
<reference evidence="1" key="1">
    <citation type="journal article" date="2014" name="Front. Microbiol.">
        <title>High frequency of phylogenetically diverse reductive dehalogenase-homologous genes in deep subseafloor sedimentary metagenomes.</title>
        <authorList>
            <person name="Kawai M."/>
            <person name="Futagami T."/>
            <person name="Toyoda A."/>
            <person name="Takaki Y."/>
            <person name="Nishi S."/>
            <person name="Hori S."/>
            <person name="Arai W."/>
            <person name="Tsubouchi T."/>
            <person name="Morono Y."/>
            <person name="Uchiyama I."/>
            <person name="Ito T."/>
            <person name="Fujiyama A."/>
            <person name="Inagaki F."/>
            <person name="Takami H."/>
        </authorList>
    </citation>
    <scope>NUCLEOTIDE SEQUENCE</scope>
    <source>
        <strain evidence="1">Expedition CK06-06</strain>
    </source>
</reference>
<evidence type="ECO:0000313" key="1">
    <source>
        <dbReference type="EMBL" id="GAI53485.1"/>
    </source>
</evidence>
<proteinExistence type="predicted"/>
<protein>
    <submittedName>
        <fullName evidence="1">Uncharacterized protein</fullName>
    </submittedName>
</protein>
<accession>X1QRE0</accession>
<dbReference type="EMBL" id="BARV01041730">
    <property type="protein sequence ID" value="GAI53485.1"/>
    <property type="molecule type" value="Genomic_DNA"/>
</dbReference>